<protein>
    <submittedName>
        <fullName evidence="4">Trimethylamine methyltransferase family protein</fullName>
    </submittedName>
</protein>
<dbReference type="GO" id="GO:0008168">
    <property type="term" value="F:methyltransferase activity"/>
    <property type="evidence" value="ECO:0007669"/>
    <property type="project" value="UniProtKB-KW"/>
</dbReference>
<dbReference type="InterPro" id="IPR010426">
    <property type="entry name" value="MTTB_MeTrfase"/>
</dbReference>
<dbReference type="Gene3D" id="3.20.20.480">
    <property type="entry name" value="Trimethylamine methyltransferase-like"/>
    <property type="match status" value="1"/>
</dbReference>
<name>A0ABT5UVM4_EUBLI</name>
<evidence type="ECO:0000256" key="3">
    <source>
        <dbReference type="ARBA" id="ARBA00022679"/>
    </source>
</evidence>
<evidence type="ECO:0000313" key="4">
    <source>
        <dbReference type="EMBL" id="MDE1471562.1"/>
    </source>
</evidence>
<dbReference type="Proteomes" id="UP001215087">
    <property type="component" value="Unassembled WGS sequence"/>
</dbReference>
<evidence type="ECO:0000256" key="2">
    <source>
        <dbReference type="ARBA" id="ARBA00022603"/>
    </source>
</evidence>
<proteinExistence type="inferred from homology"/>
<gene>
    <name evidence="4" type="ORF">PTZ04_14990</name>
</gene>
<comment type="similarity">
    <text evidence="1">Belongs to the trimethylamine methyltransferase family.</text>
</comment>
<comment type="caution">
    <text evidence="4">The sequence shown here is derived from an EMBL/GenBank/DDBJ whole genome shotgun (WGS) entry which is preliminary data.</text>
</comment>
<dbReference type="EMBL" id="JAQSVD010000008">
    <property type="protein sequence ID" value="MDE1471562.1"/>
    <property type="molecule type" value="Genomic_DNA"/>
</dbReference>
<dbReference type="InterPro" id="IPR038601">
    <property type="entry name" value="MttB-like_sf"/>
</dbReference>
<dbReference type="GO" id="GO:0032259">
    <property type="term" value="P:methylation"/>
    <property type="evidence" value="ECO:0007669"/>
    <property type="project" value="UniProtKB-KW"/>
</dbReference>
<evidence type="ECO:0000313" key="5">
    <source>
        <dbReference type="Proteomes" id="UP001215087"/>
    </source>
</evidence>
<dbReference type="Pfam" id="PF06253">
    <property type="entry name" value="MTTB"/>
    <property type="match status" value="1"/>
</dbReference>
<sequence length="477" mass="53162">MNMMNSKIEVLSPEAMDRVHEASMEILAKKGVIFESEKARVLLKKAGCKVEGEIVFFPRALVEASVKQCPSTFKLQAMDDAKSVNCGAQLSVHPAGGEVFVSDMKKGRRAPLLKDFANMQKVYQACENIPIAGYQPMSPSDVPQRYKGMYMTYESFKHCDKPLLAPMELDSIAEKEENLRLYEVAFGKEGFCKDHYVTWHAVCPNSPLYYSEFACEGIEVYAAWNQPVSIVSAPMSGITSPVFLYSTVALQNAEQLAGLVYAQLIKPGVPVILSASLTYGNLKYASWECAAPDTALMLIAATQMYKDYYHLPARAQTGVTSSKAIDYQAGMETMQSFILTALAGVTLTSQSVGTLENLMCTSFEKTVLDDELIGRVQHILKGMETTEETLALDEIYEADFRGDFMTNDSTLDYCHDDWQPTLSDWESYEQWEKNGSPDLIEQAGKRVQKILDEAPEMVADPAVEAEMKKYMKMVEAR</sequence>
<organism evidence="4 5">
    <name type="scientific">Eubacterium limosum</name>
    <dbReference type="NCBI Taxonomy" id="1736"/>
    <lineage>
        <taxon>Bacteria</taxon>
        <taxon>Bacillati</taxon>
        <taxon>Bacillota</taxon>
        <taxon>Clostridia</taxon>
        <taxon>Eubacteriales</taxon>
        <taxon>Eubacteriaceae</taxon>
        <taxon>Eubacterium</taxon>
    </lineage>
</organism>
<accession>A0ABT5UVM4</accession>
<keyword evidence="5" id="KW-1185">Reference proteome</keyword>
<keyword evidence="3" id="KW-0808">Transferase</keyword>
<reference evidence="4 5" key="1">
    <citation type="submission" date="2023-02" db="EMBL/GenBank/DDBJ databases">
        <title>Comparative genome analysis of Eubacterium limosum species.</title>
        <authorList>
            <person name="Bak J.E."/>
        </authorList>
    </citation>
    <scope>NUCLEOTIDE SEQUENCE [LARGE SCALE GENOMIC DNA]</scope>
    <source>
        <strain evidence="4 5">KGMB01548</strain>
    </source>
</reference>
<keyword evidence="2 4" id="KW-0489">Methyltransferase</keyword>
<evidence type="ECO:0000256" key="1">
    <source>
        <dbReference type="ARBA" id="ARBA00007137"/>
    </source>
</evidence>